<dbReference type="STRING" id="1220924.W2RN91"/>
<dbReference type="SUPFAM" id="SSF54160">
    <property type="entry name" value="Chromo domain-like"/>
    <property type="match status" value="1"/>
</dbReference>
<keyword evidence="5" id="KW-0156">Chromatin regulator</keyword>
<dbReference type="SMART" id="SM00298">
    <property type="entry name" value="CHROMO"/>
    <property type="match status" value="1"/>
</dbReference>
<dbReference type="PANTHER" id="PTHR10880">
    <property type="entry name" value="MORTALITY FACTOR 4-LIKE PROTEIN"/>
    <property type="match status" value="1"/>
</dbReference>
<evidence type="ECO:0000256" key="8">
    <source>
        <dbReference type="ARBA" id="ARBA00023242"/>
    </source>
</evidence>
<comment type="subcellular location">
    <subcellularLocation>
        <location evidence="1">Nucleus</location>
    </subcellularLocation>
</comment>
<evidence type="ECO:0000256" key="5">
    <source>
        <dbReference type="ARBA" id="ARBA00022853"/>
    </source>
</evidence>
<gene>
    <name evidence="11" type="ORF">HMPREF1541_07428</name>
</gene>
<dbReference type="Proteomes" id="UP000030752">
    <property type="component" value="Unassembled WGS sequence"/>
</dbReference>
<dbReference type="VEuPathDB" id="FungiDB:HMPREF1541_07428"/>
<dbReference type="PIRSF" id="PIRSF038133">
    <property type="entry name" value="HAT_Nua4_EAF3/MRG15"/>
    <property type="match status" value="1"/>
</dbReference>
<comment type="subunit">
    <text evidence="3">Component of the NuA4 histone acetyltransferase complex.</text>
</comment>
<evidence type="ECO:0000256" key="4">
    <source>
        <dbReference type="ARBA" id="ARBA00018505"/>
    </source>
</evidence>
<dbReference type="InterPro" id="IPR038217">
    <property type="entry name" value="MRG_C_sf"/>
</dbReference>
<sequence length="325" mass="37536">MPPASADSKPMYAKDEKALCFHGELLYEAKVLEVKKIDPKDKTSPYEYRVHYKGWKNTWDDWVTQDRLRKLTDDNKELAANLRREVQQQQQQTKSRPTATSKSRKQGSELGSGRGSEERHSSVPAGGRGTKRGRDNDIEKEEHFANRPSIRLPIPDQLKSLLVDDWENVTKSLLLVPLPSQAPCNYIIDTYYNEQKHNRRPGSADADLLLELCCGLKLYFEKAVGKILLYRFERLQLADVRKLWESGRYPEWEGRGPGDCYGAEHLTRMIVNMPEIIAQTNMDQQSITRLKEELTKFCTWLSRNSAKFFCAKYEKPSAEYIESAR</sequence>
<dbReference type="GeneID" id="19974767"/>
<name>W2RN91_CYPE1</name>
<evidence type="ECO:0000256" key="3">
    <source>
        <dbReference type="ARBA" id="ARBA00011353"/>
    </source>
</evidence>
<keyword evidence="12" id="KW-1185">Reference proteome</keyword>
<keyword evidence="8" id="KW-0539">Nucleus</keyword>
<dbReference type="GO" id="GO:0035267">
    <property type="term" value="C:NuA4 histone acetyltransferase complex"/>
    <property type="evidence" value="ECO:0007669"/>
    <property type="project" value="TreeGrafter"/>
</dbReference>
<dbReference type="PANTHER" id="PTHR10880:SF15">
    <property type="entry name" value="MSL COMPLEX SUBUNIT 3"/>
    <property type="match status" value="1"/>
</dbReference>
<accession>W2RN91</accession>
<dbReference type="GO" id="GO:0006355">
    <property type="term" value="P:regulation of DNA-templated transcription"/>
    <property type="evidence" value="ECO:0007669"/>
    <property type="project" value="InterPro"/>
</dbReference>
<evidence type="ECO:0000256" key="6">
    <source>
        <dbReference type="ARBA" id="ARBA00023015"/>
    </source>
</evidence>
<dbReference type="Gene3D" id="1.10.274.30">
    <property type="entry name" value="MRG domain"/>
    <property type="match status" value="1"/>
</dbReference>
<evidence type="ECO:0000313" key="11">
    <source>
        <dbReference type="EMBL" id="ETN37805.1"/>
    </source>
</evidence>
<keyword evidence="7" id="KW-0804">Transcription</keyword>
<reference evidence="11 12" key="1">
    <citation type="submission" date="2013-03" db="EMBL/GenBank/DDBJ databases">
        <title>The Genome Sequence of Phialophora europaea CBS 101466.</title>
        <authorList>
            <consortium name="The Broad Institute Genomics Platform"/>
            <person name="Cuomo C."/>
            <person name="de Hoog S."/>
            <person name="Gorbushina A."/>
            <person name="Walker B."/>
            <person name="Young S.K."/>
            <person name="Zeng Q."/>
            <person name="Gargeya S."/>
            <person name="Fitzgerald M."/>
            <person name="Haas B."/>
            <person name="Abouelleil A."/>
            <person name="Allen A.W."/>
            <person name="Alvarado L."/>
            <person name="Arachchi H.M."/>
            <person name="Berlin A.M."/>
            <person name="Chapman S.B."/>
            <person name="Gainer-Dewar J."/>
            <person name="Goldberg J."/>
            <person name="Griggs A."/>
            <person name="Gujja S."/>
            <person name="Hansen M."/>
            <person name="Howarth C."/>
            <person name="Imamovic A."/>
            <person name="Ireland A."/>
            <person name="Larimer J."/>
            <person name="McCowan C."/>
            <person name="Murphy C."/>
            <person name="Pearson M."/>
            <person name="Poon T.W."/>
            <person name="Priest M."/>
            <person name="Roberts A."/>
            <person name="Saif S."/>
            <person name="Shea T."/>
            <person name="Sisk P."/>
            <person name="Sykes S."/>
            <person name="Wortman J."/>
            <person name="Nusbaum C."/>
            <person name="Birren B."/>
        </authorList>
    </citation>
    <scope>NUCLEOTIDE SEQUENCE [LARGE SCALE GENOMIC DNA]</scope>
    <source>
        <strain evidence="11 12">CBS 101466</strain>
    </source>
</reference>
<dbReference type="PROSITE" id="PS51640">
    <property type="entry name" value="MRG"/>
    <property type="match status" value="1"/>
</dbReference>
<dbReference type="InterPro" id="IPR000953">
    <property type="entry name" value="Chromo/chromo_shadow_dom"/>
</dbReference>
<dbReference type="AlphaFoldDB" id="W2RN91"/>
<keyword evidence="6" id="KW-0805">Transcription regulation</keyword>
<evidence type="ECO:0000259" key="10">
    <source>
        <dbReference type="SMART" id="SM00298"/>
    </source>
</evidence>
<feature type="compositionally biased region" description="Basic and acidic residues" evidence="9">
    <location>
        <begin position="132"/>
        <end position="144"/>
    </location>
</feature>
<feature type="region of interest" description="Disordered" evidence="9">
    <location>
        <begin position="83"/>
        <end position="144"/>
    </location>
</feature>
<evidence type="ECO:0000256" key="7">
    <source>
        <dbReference type="ARBA" id="ARBA00023163"/>
    </source>
</evidence>
<dbReference type="GO" id="GO:0006338">
    <property type="term" value="P:chromatin remodeling"/>
    <property type="evidence" value="ECO:0007669"/>
    <property type="project" value="UniProtKB-ARBA"/>
</dbReference>
<dbReference type="HOGENOM" id="CLU_039566_1_1_1"/>
<dbReference type="InterPro" id="IPR026541">
    <property type="entry name" value="MRG_dom"/>
</dbReference>
<organism evidence="11 12">
    <name type="scientific">Cyphellophora europaea (strain CBS 101466)</name>
    <name type="common">Phialophora europaea</name>
    <dbReference type="NCBI Taxonomy" id="1220924"/>
    <lineage>
        <taxon>Eukaryota</taxon>
        <taxon>Fungi</taxon>
        <taxon>Dikarya</taxon>
        <taxon>Ascomycota</taxon>
        <taxon>Pezizomycotina</taxon>
        <taxon>Eurotiomycetes</taxon>
        <taxon>Chaetothyriomycetidae</taxon>
        <taxon>Chaetothyriales</taxon>
        <taxon>Cyphellophoraceae</taxon>
        <taxon>Cyphellophora</taxon>
    </lineage>
</organism>
<dbReference type="InParanoid" id="W2RN91"/>
<dbReference type="RefSeq" id="XP_008719974.1">
    <property type="nucleotide sequence ID" value="XM_008721752.1"/>
</dbReference>
<comment type="similarity">
    <text evidence="2">Belongs to the MRG family.</text>
</comment>
<evidence type="ECO:0000256" key="9">
    <source>
        <dbReference type="SAM" id="MobiDB-lite"/>
    </source>
</evidence>
<evidence type="ECO:0000313" key="12">
    <source>
        <dbReference type="Proteomes" id="UP000030752"/>
    </source>
</evidence>
<dbReference type="InterPro" id="IPR008676">
    <property type="entry name" value="MRG"/>
</dbReference>
<dbReference type="Pfam" id="PF22732">
    <property type="entry name" value="MSL3_chromo-like"/>
    <property type="match status" value="1"/>
</dbReference>
<dbReference type="EMBL" id="KB822723">
    <property type="protein sequence ID" value="ETN37805.1"/>
    <property type="molecule type" value="Genomic_DNA"/>
</dbReference>
<dbReference type="GO" id="GO:0032221">
    <property type="term" value="C:Rpd3S complex"/>
    <property type="evidence" value="ECO:0007669"/>
    <property type="project" value="TreeGrafter"/>
</dbReference>
<protein>
    <recommendedName>
        <fullName evidence="4">Chromatin modification-related protein EAF3</fullName>
    </recommendedName>
</protein>
<dbReference type="InterPro" id="IPR016197">
    <property type="entry name" value="Chromo-like_dom_sf"/>
</dbReference>
<dbReference type="eggNOG" id="KOG3001">
    <property type="taxonomic scope" value="Eukaryota"/>
</dbReference>
<proteinExistence type="inferred from homology"/>
<dbReference type="FunCoup" id="W2RN91">
    <property type="interactions" value="631"/>
</dbReference>
<dbReference type="Gene3D" id="2.30.30.140">
    <property type="match status" value="1"/>
</dbReference>
<evidence type="ECO:0000256" key="2">
    <source>
        <dbReference type="ARBA" id="ARBA00009093"/>
    </source>
</evidence>
<dbReference type="OrthoDB" id="124855at2759"/>
<feature type="domain" description="Chromo" evidence="10">
    <location>
        <begin position="26"/>
        <end position="86"/>
    </location>
</feature>
<dbReference type="InterPro" id="IPR053820">
    <property type="entry name" value="MSL3_chromo-like"/>
</dbReference>
<evidence type="ECO:0000256" key="1">
    <source>
        <dbReference type="ARBA" id="ARBA00004123"/>
    </source>
</evidence>
<dbReference type="Pfam" id="PF05712">
    <property type="entry name" value="MRG"/>
    <property type="match status" value="1"/>
</dbReference>